<dbReference type="EMBL" id="LNIZ01000006">
    <property type="protein sequence ID" value="KTF03821.1"/>
    <property type="molecule type" value="Genomic_DNA"/>
</dbReference>
<sequence>MPAVVLAARPERVARADRAHRGCRRGLAVPQDVVTGHRRHLLIPGARALGRLRLGCLRLELRSDTQGRRVRRRQPTQRADAFGGSEAHLHALRLPQHEGQLTIAGLISRAHHRRDVDRHRPALVRRDGHTVRGVAVGCGDREVGGEGDVVGGESEIRAGCPRRHAGVATGGAVGAGVGVNQRDADLRLLRTLQVVHDVPNVRQLERRLLRCRGERAQVEGDHAHLRVGVVRGVGGDEALTEQAVGLVGTGYSPAGRVQRADVRLADVRLRLLRRPRLQRGVRARREILLGGVSEGGYAPRTQR</sequence>
<comment type="caution">
    <text evidence="1">The sequence shown here is derived from an EMBL/GenBank/DDBJ whole genome shotgun (WGS) entry which is preliminary data.</text>
</comment>
<reference evidence="1 2" key="1">
    <citation type="submission" date="2015-11" db="EMBL/GenBank/DDBJ databases">
        <title>Draft Genome Sequence of the Type Strain Trueperella bernardiae LCDC 89-0504T, Isolated from Blood Culture.</title>
        <authorList>
            <person name="Bernier A.-M."/>
            <person name="Bernard K."/>
        </authorList>
    </citation>
    <scope>NUCLEOTIDE SEQUENCE [LARGE SCALE GENOMIC DNA]</scope>
    <source>
        <strain evidence="1 2">LCDC 89-0504</strain>
    </source>
</reference>
<dbReference type="AlphaFoldDB" id="A0A0W1KJG7"/>
<gene>
    <name evidence="1" type="ORF">AQZ59_01421</name>
</gene>
<evidence type="ECO:0000313" key="1">
    <source>
        <dbReference type="EMBL" id="KTF03821.1"/>
    </source>
</evidence>
<dbReference type="Proteomes" id="UP000054404">
    <property type="component" value="Unassembled WGS sequence"/>
</dbReference>
<proteinExistence type="predicted"/>
<name>A0A0W1KJG7_9ACTO</name>
<organism evidence="1 2">
    <name type="scientific">Trueperella bernardiae</name>
    <dbReference type="NCBI Taxonomy" id="59561"/>
    <lineage>
        <taxon>Bacteria</taxon>
        <taxon>Bacillati</taxon>
        <taxon>Actinomycetota</taxon>
        <taxon>Actinomycetes</taxon>
        <taxon>Actinomycetales</taxon>
        <taxon>Actinomycetaceae</taxon>
        <taxon>Trueperella</taxon>
    </lineage>
</organism>
<keyword evidence="2" id="KW-1185">Reference proteome</keyword>
<accession>A0A0W1KJG7</accession>
<protein>
    <submittedName>
        <fullName evidence="1">Uncharacterized protein</fullName>
    </submittedName>
</protein>
<evidence type="ECO:0000313" key="2">
    <source>
        <dbReference type="Proteomes" id="UP000054404"/>
    </source>
</evidence>